<dbReference type="NCBIfam" id="TIGR00555">
    <property type="entry name" value="panK_eukar"/>
    <property type="match status" value="1"/>
</dbReference>
<keyword evidence="9" id="KW-0067">ATP-binding</keyword>
<dbReference type="Pfam" id="PF03630">
    <property type="entry name" value="Fumble"/>
    <property type="match status" value="1"/>
</dbReference>
<dbReference type="Gene3D" id="3.30.420.40">
    <property type="match status" value="1"/>
</dbReference>
<keyword evidence="6" id="KW-0808">Transferase</keyword>
<evidence type="ECO:0000256" key="2">
    <source>
        <dbReference type="ARBA" id="ARBA00004496"/>
    </source>
</evidence>
<comment type="caution">
    <text evidence="12">The sequence shown here is derived from an EMBL/GenBank/DDBJ whole genome shotgun (WGS) entry which is preliminary data.</text>
</comment>
<dbReference type="GO" id="GO:0015937">
    <property type="term" value="P:coenzyme A biosynthetic process"/>
    <property type="evidence" value="ECO:0007669"/>
    <property type="project" value="UniProtKB-KW"/>
</dbReference>
<comment type="pathway">
    <text evidence="3">Cofactor biosynthesis; coenzyme A biosynthesis; CoA from (R)-pantothenate: step 1/5.</text>
</comment>
<keyword evidence="8" id="KW-0418">Kinase</keyword>
<evidence type="ECO:0000256" key="5">
    <source>
        <dbReference type="ARBA" id="ARBA00022490"/>
    </source>
</evidence>
<comment type="catalytic activity">
    <reaction evidence="1">
        <text>(R)-pantothenate + ATP = (R)-4'-phosphopantothenate + ADP + H(+)</text>
        <dbReference type="Rhea" id="RHEA:16373"/>
        <dbReference type="ChEBI" id="CHEBI:10986"/>
        <dbReference type="ChEBI" id="CHEBI:15378"/>
        <dbReference type="ChEBI" id="CHEBI:29032"/>
        <dbReference type="ChEBI" id="CHEBI:30616"/>
        <dbReference type="ChEBI" id="CHEBI:456216"/>
        <dbReference type="EC" id="2.7.1.33"/>
    </reaction>
</comment>
<sequence length="389" mass="42728">MAKSVCGSSDLTDDHLNEHPVITPFTWFGLDVGGSLTKLVYFEPENIPDDDDQSSEIKKAIRIIHKYLSGNTAYGDSGVRDTHLEIKTQLGEYTGSMHFIRFPTAAMPAFIELAKSKNFPLLATTICATGGGAHKFSNEYETQLKMKLRKIDELSSLIRGIHYMESINHNESFYFTSPTIKEKCQKLNYNFVHPYPYLCVNMGSGVSILAVTGPKTFTRIGGTSIGGATFLGLCCALTGCNSFEEALELASQGDNAKCDKLVSDIYGGDYKKFGLPGHLVASSFGHMMDPEKSKAASKADLARSCLAMVTYNISSLARLNAEKQGIENVVFVGNFLRKNTLSMRLIAHAMDYWSNGSMKAIFLEHEGYFGAIGSLLELINPQYDDTSES</sequence>
<dbReference type="InterPro" id="IPR004567">
    <property type="entry name" value="Type_II_PanK"/>
</dbReference>
<accession>A0A7J7JSC3</accession>
<evidence type="ECO:0000313" key="12">
    <source>
        <dbReference type="EMBL" id="KAF6029252.1"/>
    </source>
</evidence>
<evidence type="ECO:0000313" key="13">
    <source>
        <dbReference type="Proteomes" id="UP000593567"/>
    </source>
</evidence>
<keyword evidence="10" id="KW-0173">Coenzyme A biosynthesis</keyword>
<dbReference type="Proteomes" id="UP000593567">
    <property type="component" value="Unassembled WGS sequence"/>
</dbReference>
<evidence type="ECO:0000256" key="11">
    <source>
        <dbReference type="ARBA" id="ARBA00060870"/>
    </source>
</evidence>
<dbReference type="InterPro" id="IPR043129">
    <property type="entry name" value="ATPase_NBD"/>
</dbReference>
<dbReference type="GO" id="GO:0005829">
    <property type="term" value="C:cytosol"/>
    <property type="evidence" value="ECO:0007669"/>
    <property type="project" value="TreeGrafter"/>
</dbReference>
<protein>
    <recommendedName>
        <fullName evidence="4">pantothenate kinase</fullName>
        <ecNumber evidence="4">2.7.1.33</ecNumber>
    </recommendedName>
</protein>
<dbReference type="OrthoDB" id="275583at2759"/>
<reference evidence="12" key="1">
    <citation type="submission" date="2020-06" db="EMBL/GenBank/DDBJ databases">
        <title>Draft genome of Bugula neritina, a colonial animal packing powerful symbionts and potential medicines.</title>
        <authorList>
            <person name="Rayko M."/>
        </authorList>
    </citation>
    <scope>NUCLEOTIDE SEQUENCE [LARGE SCALE GENOMIC DNA]</scope>
    <source>
        <strain evidence="12">Kwan_BN1</strain>
    </source>
</reference>
<dbReference type="CDD" id="cd24122">
    <property type="entry name" value="ASKHA_NBD_PanK-II_Pank1-like"/>
    <property type="match status" value="1"/>
</dbReference>
<gene>
    <name evidence="12" type="ORF">EB796_012435</name>
</gene>
<evidence type="ECO:0000256" key="10">
    <source>
        <dbReference type="ARBA" id="ARBA00022993"/>
    </source>
</evidence>
<comment type="similarity">
    <text evidence="11">Belongs to the type II pantothenate kinase family.</text>
</comment>
<dbReference type="EMBL" id="VXIV02001838">
    <property type="protein sequence ID" value="KAF6029252.1"/>
    <property type="molecule type" value="Genomic_DNA"/>
</dbReference>
<dbReference type="AlphaFoldDB" id="A0A7J7JSC3"/>
<dbReference type="GO" id="GO:0005524">
    <property type="term" value="F:ATP binding"/>
    <property type="evidence" value="ECO:0007669"/>
    <property type="project" value="UniProtKB-KW"/>
</dbReference>
<comment type="subcellular location">
    <subcellularLocation>
        <location evidence="2">Cytoplasm</location>
    </subcellularLocation>
</comment>
<keyword evidence="13" id="KW-1185">Reference proteome</keyword>
<evidence type="ECO:0000256" key="7">
    <source>
        <dbReference type="ARBA" id="ARBA00022741"/>
    </source>
</evidence>
<evidence type="ECO:0000256" key="9">
    <source>
        <dbReference type="ARBA" id="ARBA00022840"/>
    </source>
</evidence>
<dbReference type="FunFam" id="3.30.420.40:FF:000025">
    <property type="entry name" value="pantothenate kinase 2, mitochondrial"/>
    <property type="match status" value="1"/>
</dbReference>
<dbReference type="Gene3D" id="3.30.420.510">
    <property type="match status" value="1"/>
</dbReference>
<dbReference type="GO" id="GO:0005634">
    <property type="term" value="C:nucleus"/>
    <property type="evidence" value="ECO:0007669"/>
    <property type="project" value="TreeGrafter"/>
</dbReference>
<dbReference type="SUPFAM" id="SSF53067">
    <property type="entry name" value="Actin-like ATPase domain"/>
    <property type="match status" value="2"/>
</dbReference>
<organism evidence="12 13">
    <name type="scientific">Bugula neritina</name>
    <name type="common">Brown bryozoan</name>
    <name type="synonym">Sertularia neritina</name>
    <dbReference type="NCBI Taxonomy" id="10212"/>
    <lineage>
        <taxon>Eukaryota</taxon>
        <taxon>Metazoa</taxon>
        <taxon>Spiralia</taxon>
        <taxon>Lophotrochozoa</taxon>
        <taxon>Bryozoa</taxon>
        <taxon>Gymnolaemata</taxon>
        <taxon>Cheilostomatida</taxon>
        <taxon>Flustrina</taxon>
        <taxon>Buguloidea</taxon>
        <taxon>Bugulidae</taxon>
        <taxon>Bugula</taxon>
    </lineage>
</organism>
<evidence type="ECO:0000256" key="3">
    <source>
        <dbReference type="ARBA" id="ARBA00005225"/>
    </source>
</evidence>
<keyword evidence="7" id="KW-0547">Nucleotide-binding</keyword>
<evidence type="ECO:0000256" key="8">
    <source>
        <dbReference type="ARBA" id="ARBA00022777"/>
    </source>
</evidence>
<evidence type="ECO:0000256" key="1">
    <source>
        <dbReference type="ARBA" id="ARBA00001206"/>
    </source>
</evidence>
<dbReference type="EC" id="2.7.1.33" evidence="4"/>
<dbReference type="PANTHER" id="PTHR12280:SF30">
    <property type="entry name" value="FUMBLE"/>
    <property type="match status" value="1"/>
</dbReference>
<name>A0A7J7JSC3_BUGNE</name>
<dbReference type="PANTHER" id="PTHR12280">
    <property type="entry name" value="PANTOTHENATE KINASE"/>
    <property type="match status" value="1"/>
</dbReference>
<dbReference type="GO" id="GO:0004594">
    <property type="term" value="F:pantothenate kinase activity"/>
    <property type="evidence" value="ECO:0007669"/>
    <property type="project" value="UniProtKB-EC"/>
</dbReference>
<evidence type="ECO:0000256" key="4">
    <source>
        <dbReference type="ARBA" id="ARBA00012102"/>
    </source>
</evidence>
<proteinExistence type="inferred from homology"/>
<keyword evidence="5" id="KW-0963">Cytoplasm</keyword>
<evidence type="ECO:0000256" key="6">
    <source>
        <dbReference type="ARBA" id="ARBA00022679"/>
    </source>
</evidence>